<gene>
    <name evidence="1" type="ORF">CCUS01_06507</name>
</gene>
<protein>
    <submittedName>
        <fullName evidence="1">Uncharacterized protein</fullName>
    </submittedName>
</protein>
<dbReference type="Proteomes" id="UP001239213">
    <property type="component" value="Unassembled WGS sequence"/>
</dbReference>
<evidence type="ECO:0000313" key="2">
    <source>
        <dbReference type="Proteomes" id="UP001239213"/>
    </source>
</evidence>
<evidence type="ECO:0000313" key="1">
    <source>
        <dbReference type="EMBL" id="KAK1470123.1"/>
    </source>
</evidence>
<sequence length="156" mass="17726">MQPFTTKAAEAAHCAKLFQVPQCHMASVMSQRAFGYPYGCLLIELQATTDSHAFTATSCEAEPKERQSFHGCAGKMVFRPAPLPYSRTWDEQDWKDIVTLTFDDHQHWTNVQPRSTISVQMLILVVASFPLQIRTFDLPNVETTPCDHRRAEKEPL</sequence>
<keyword evidence="2" id="KW-1185">Reference proteome</keyword>
<accession>A0AAI9V3W7</accession>
<dbReference type="EMBL" id="MPDP01000246">
    <property type="protein sequence ID" value="KAK1470123.1"/>
    <property type="molecule type" value="Genomic_DNA"/>
</dbReference>
<dbReference type="AlphaFoldDB" id="A0AAI9V3W7"/>
<reference evidence="1" key="1">
    <citation type="submission" date="2016-11" db="EMBL/GenBank/DDBJ databases">
        <title>The genome sequence of Colletotrichum cuscutae.</title>
        <authorList>
            <person name="Baroncelli R."/>
        </authorList>
    </citation>
    <scope>NUCLEOTIDE SEQUENCE</scope>
    <source>
        <strain evidence="1">IMI 304802</strain>
    </source>
</reference>
<comment type="caution">
    <text evidence="1">The sequence shown here is derived from an EMBL/GenBank/DDBJ whole genome shotgun (WGS) entry which is preliminary data.</text>
</comment>
<organism evidence="1 2">
    <name type="scientific">Colletotrichum cuscutae</name>
    <dbReference type="NCBI Taxonomy" id="1209917"/>
    <lineage>
        <taxon>Eukaryota</taxon>
        <taxon>Fungi</taxon>
        <taxon>Dikarya</taxon>
        <taxon>Ascomycota</taxon>
        <taxon>Pezizomycotina</taxon>
        <taxon>Sordariomycetes</taxon>
        <taxon>Hypocreomycetidae</taxon>
        <taxon>Glomerellales</taxon>
        <taxon>Glomerellaceae</taxon>
        <taxon>Colletotrichum</taxon>
        <taxon>Colletotrichum acutatum species complex</taxon>
    </lineage>
</organism>
<name>A0AAI9V3W7_9PEZI</name>
<proteinExistence type="predicted"/>